<dbReference type="GO" id="GO:0003677">
    <property type="term" value="F:DNA binding"/>
    <property type="evidence" value="ECO:0007669"/>
    <property type="project" value="UniProtKB-UniRule"/>
</dbReference>
<keyword evidence="8 12" id="KW-0067">ATP-binding</keyword>
<keyword evidence="3 12" id="KW-0479">Metal-binding</keyword>
<dbReference type="Gene3D" id="3.40.50.300">
    <property type="entry name" value="P-loop containing nucleotide triphosphate hydrolases"/>
    <property type="match status" value="2"/>
</dbReference>
<evidence type="ECO:0000256" key="10">
    <source>
        <dbReference type="ARBA" id="ARBA00023235"/>
    </source>
</evidence>
<feature type="binding site" evidence="12">
    <location>
        <position position="465"/>
    </location>
    <ligand>
        <name>Zn(2+)</name>
        <dbReference type="ChEBI" id="CHEBI:29105"/>
        <label>1</label>
    </ligand>
</feature>
<dbReference type="EC" id="5.6.2.4" evidence="12"/>
<dbReference type="InterPro" id="IPR001650">
    <property type="entry name" value="Helicase_C-like"/>
</dbReference>
<keyword evidence="7 12" id="KW-0862">Zinc</keyword>
<dbReference type="Pfam" id="PF18319">
    <property type="entry name" value="Zn_ribbon_PriA"/>
    <property type="match status" value="1"/>
</dbReference>
<dbReference type="SMART" id="SM00487">
    <property type="entry name" value="DEXDc"/>
    <property type="match status" value="1"/>
</dbReference>
<comment type="cofactor">
    <cofactor evidence="12">
        <name>Zn(2+)</name>
        <dbReference type="ChEBI" id="CHEBI:29105"/>
    </cofactor>
    <text evidence="12">Binds 2 zinc ions per subunit.</text>
</comment>
<feature type="binding site" evidence="12">
    <location>
        <position position="452"/>
    </location>
    <ligand>
        <name>Zn(2+)</name>
        <dbReference type="ChEBI" id="CHEBI:29105"/>
        <label>2</label>
    </ligand>
</feature>
<evidence type="ECO:0000259" key="14">
    <source>
        <dbReference type="PROSITE" id="PS51194"/>
    </source>
</evidence>
<evidence type="ECO:0000256" key="11">
    <source>
        <dbReference type="ARBA" id="ARBA00048988"/>
    </source>
</evidence>
<dbReference type="GO" id="GO:0006270">
    <property type="term" value="P:DNA replication initiation"/>
    <property type="evidence" value="ECO:0007669"/>
    <property type="project" value="TreeGrafter"/>
</dbReference>
<keyword evidence="2 12" id="KW-0235">DNA replication</keyword>
<dbReference type="FunFam" id="3.40.50.300:FF:000489">
    <property type="entry name" value="Primosome assembly protein PriA"/>
    <property type="match status" value="1"/>
</dbReference>
<dbReference type="GO" id="GO:0016887">
    <property type="term" value="F:ATP hydrolysis activity"/>
    <property type="evidence" value="ECO:0007669"/>
    <property type="project" value="RHEA"/>
</dbReference>
<dbReference type="HAMAP" id="MF_00983">
    <property type="entry name" value="PriA"/>
    <property type="match status" value="1"/>
</dbReference>
<evidence type="ECO:0000256" key="12">
    <source>
        <dbReference type="HAMAP-Rule" id="MF_00983"/>
    </source>
</evidence>
<evidence type="ECO:0000256" key="4">
    <source>
        <dbReference type="ARBA" id="ARBA00022741"/>
    </source>
</evidence>
<feature type="domain" description="Helicase C-terminal" evidence="14">
    <location>
        <begin position="436"/>
        <end position="625"/>
    </location>
</feature>
<name>W2UZL7_9RICK</name>
<keyword evidence="4 12" id="KW-0547">Nucleotide-binding</keyword>
<dbReference type="GO" id="GO:0006302">
    <property type="term" value="P:double-strand break repair"/>
    <property type="evidence" value="ECO:0007669"/>
    <property type="project" value="InterPro"/>
</dbReference>
<dbReference type="Pfam" id="PF17764">
    <property type="entry name" value="PriA_3primeBD"/>
    <property type="match status" value="1"/>
</dbReference>
<evidence type="ECO:0000256" key="1">
    <source>
        <dbReference type="ARBA" id="ARBA00022515"/>
    </source>
</evidence>
<keyword evidence="10 12" id="KW-0413">Isomerase</keyword>
<dbReference type="Pfam" id="PF18074">
    <property type="entry name" value="PriA_C"/>
    <property type="match status" value="1"/>
</dbReference>
<dbReference type="GO" id="GO:0043138">
    <property type="term" value="F:3'-5' DNA helicase activity"/>
    <property type="evidence" value="ECO:0007669"/>
    <property type="project" value="UniProtKB-EC"/>
</dbReference>
<feature type="domain" description="Helicase ATP-binding" evidence="13">
    <location>
        <begin position="195"/>
        <end position="367"/>
    </location>
</feature>
<sequence>MHKGSHTFYYEIIVPFNVKQSFTYLYECKIEIGTLVEVEFNKRKSIGIILCTVDYDDDQAYKVQSILQVLPLPRQSKEFLSFLIASNTYNFIAIGKVFQLSVIRNAHEITKLIWNKDKIPKSTVQKKLCNILLNQSLYNVEIKNEYGIQQRTIDNALCEGYLSLSDDSITECSSVTIIRDYVLSSVQNDVFNNMKTLLHQFSPIVLDGVTGSGKTLIFFAVIEYILLQDSDAQLLILIPEIALIVNIIKRIQDALGFGDDIMIAWHSGLTESQRRINWQKIVVGTARVIIGARSAVFLPYKNLKLIIVDEEHDSSYKQTQTNFSYHGRDMAILRAKIFSIPIILSSATPSLESIYNIKHKGFYHFKIQERFNEAQFPKIESVNMKTEPIRYLSRTLIENIKITLEKQQQVILFANKRGFSPCVLCKECKMRMYCPNCSVLLTYHKGHNIVLCHFCYYSAGFTNRCVSCKTDDSLIMNGLGIEKISQEIHRLFPDVPHAIISSDSKNLVDTIAKVENNSINIVIGTQIIAKGYNFPNLSLIGILDIENNIYNCDFRYLEKNFQLLYQLIGRAGRVKGIEGKVILQSYQQENILIRSIINHDRDLLYKHELLNREKHKMPPYYRITSIIVRSPKDIEAYQKAIDLIGQFPKRPDIQILGPIPAPVSKIKNLFRYSVLLKYKASFKIQQYLQEWAVYDRNIIYVIDPIDFI</sequence>
<dbReference type="PANTHER" id="PTHR30580">
    <property type="entry name" value="PRIMOSOMAL PROTEIN N"/>
    <property type="match status" value="1"/>
</dbReference>
<dbReference type="InterPro" id="IPR014001">
    <property type="entry name" value="Helicase_ATP-bd"/>
</dbReference>
<dbReference type="NCBIfam" id="TIGR00595">
    <property type="entry name" value="priA"/>
    <property type="match status" value="1"/>
</dbReference>
<evidence type="ECO:0000256" key="7">
    <source>
        <dbReference type="ARBA" id="ARBA00022833"/>
    </source>
</evidence>
<comment type="caution">
    <text evidence="15">The sequence shown here is derived from an EMBL/GenBank/DDBJ whole genome shotgun (WGS) entry which is preliminary data.</text>
</comment>
<comment type="function">
    <text evidence="12">Initiates the restart of stalled replication forks, which reloads the replicative helicase on sites other than the origin of replication. Recognizes and binds to abandoned replication forks and remodels them to uncover a helicase loading site. Promotes assembly of the primosome at these replication forks.</text>
</comment>
<dbReference type="Pfam" id="PF00271">
    <property type="entry name" value="Helicase_C"/>
    <property type="match status" value="1"/>
</dbReference>
<gene>
    <name evidence="12 15" type="primary">priA</name>
    <name evidence="15" type="ORF">P857_775</name>
</gene>
<keyword evidence="16" id="KW-1185">Reference proteome</keyword>
<feature type="binding site" evidence="12">
    <location>
        <position position="434"/>
    </location>
    <ligand>
        <name>Zn(2+)</name>
        <dbReference type="ChEBI" id="CHEBI:29105"/>
        <label>2</label>
    </ligand>
</feature>
<dbReference type="GO" id="GO:0006269">
    <property type="term" value="P:DNA replication, synthesis of primer"/>
    <property type="evidence" value="ECO:0007669"/>
    <property type="project" value="UniProtKB-KW"/>
</dbReference>
<keyword evidence="6 12" id="KW-0347">Helicase</keyword>
<dbReference type="GO" id="GO:0005524">
    <property type="term" value="F:ATP binding"/>
    <property type="evidence" value="ECO:0007669"/>
    <property type="project" value="UniProtKB-UniRule"/>
</dbReference>
<reference evidence="15 16" key="1">
    <citation type="journal article" date="2013" name="PLoS ONE">
        <title>Bacterial endosymbiosis in a chordate host: long-term co-evolution and conservation of secondary metabolism.</title>
        <authorList>
            <person name="Kwan J.C."/>
            <person name="Schmidt E.W."/>
        </authorList>
    </citation>
    <scope>NUCLEOTIDE SEQUENCE [LARGE SCALE GENOMIC DNA]</scope>
    <source>
        <strain evidence="16">L6</strain>
    </source>
</reference>
<dbReference type="AlphaFoldDB" id="W2UZL7"/>
<evidence type="ECO:0000256" key="5">
    <source>
        <dbReference type="ARBA" id="ARBA00022801"/>
    </source>
</evidence>
<protein>
    <recommendedName>
        <fullName evidence="12">Replication restart protein PriA</fullName>
    </recommendedName>
    <alternativeName>
        <fullName evidence="12">ATP-dependent DNA helicase PriA</fullName>
        <ecNumber evidence="12">5.6.2.4</ecNumber>
    </alternativeName>
    <alternativeName>
        <fullName evidence="12">DNA 3'-5' helicase PriA</fullName>
    </alternativeName>
</protein>
<dbReference type="EMBL" id="AXCJ01000001">
    <property type="protein sequence ID" value="ETO91606.1"/>
    <property type="molecule type" value="Genomic_DNA"/>
</dbReference>
<dbReference type="SUPFAM" id="SSF52540">
    <property type="entry name" value="P-loop containing nucleoside triphosphate hydrolases"/>
    <property type="match status" value="1"/>
</dbReference>
<feature type="binding site" evidence="12">
    <location>
        <position position="425"/>
    </location>
    <ligand>
        <name>Zn(2+)</name>
        <dbReference type="ChEBI" id="CHEBI:29105"/>
        <label>1</label>
    </ligand>
</feature>
<dbReference type="PANTHER" id="PTHR30580:SF0">
    <property type="entry name" value="PRIMOSOMAL PROTEIN N"/>
    <property type="match status" value="1"/>
</dbReference>
<proteinExistence type="inferred from homology"/>
<feature type="binding site" evidence="12">
    <location>
        <position position="428"/>
    </location>
    <ligand>
        <name>Zn(2+)</name>
        <dbReference type="ChEBI" id="CHEBI:29105"/>
        <label>1</label>
    </ligand>
</feature>
<keyword evidence="9 12" id="KW-0238">DNA-binding</keyword>
<comment type="catalytic activity">
    <reaction evidence="12">
        <text>Couples ATP hydrolysis with the unwinding of duplex DNA by translocating in the 3'-5' direction.</text>
        <dbReference type="EC" id="5.6.2.4"/>
    </reaction>
</comment>
<dbReference type="InterPro" id="IPR027417">
    <property type="entry name" value="P-loop_NTPase"/>
</dbReference>
<dbReference type="Pfam" id="PF00270">
    <property type="entry name" value="DEAD"/>
    <property type="match status" value="1"/>
</dbReference>
<feature type="binding site" evidence="12">
    <location>
        <position position="437"/>
    </location>
    <ligand>
        <name>Zn(2+)</name>
        <dbReference type="ChEBI" id="CHEBI:29105"/>
        <label>2</label>
    </ligand>
</feature>
<dbReference type="InterPro" id="IPR005259">
    <property type="entry name" value="PriA"/>
</dbReference>
<dbReference type="InterPro" id="IPR040498">
    <property type="entry name" value="PriA_CRR"/>
</dbReference>
<evidence type="ECO:0000256" key="3">
    <source>
        <dbReference type="ARBA" id="ARBA00022723"/>
    </source>
</evidence>
<evidence type="ECO:0000259" key="13">
    <source>
        <dbReference type="PROSITE" id="PS51192"/>
    </source>
</evidence>
<dbReference type="PROSITE" id="PS51194">
    <property type="entry name" value="HELICASE_CTER"/>
    <property type="match status" value="1"/>
</dbReference>
<evidence type="ECO:0000313" key="16">
    <source>
        <dbReference type="Proteomes" id="UP000018951"/>
    </source>
</evidence>
<dbReference type="InterPro" id="IPR011545">
    <property type="entry name" value="DEAD/DEAH_box_helicase_dom"/>
</dbReference>
<feature type="binding site" evidence="12">
    <location>
        <position position="468"/>
    </location>
    <ligand>
        <name>Zn(2+)</name>
        <dbReference type="ChEBI" id="CHEBI:29105"/>
        <label>1</label>
    </ligand>
</feature>
<feature type="binding site" evidence="12">
    <location>
        <position position="455"/>
    </location>
    <ligand>
        <name>Zn(2+)</name>
        <dbReference type="ChEBI" id="CHEBI:29105"/>
        <label>2</label>
    </ligand>
</feature>
<evidence type="ECO:0000256" key="2">
    <source>
        <dbReference type="ARBA" id="ARBA00022705"/>
    </source>
</evidence>
<comment type="similarity">
    <text evidence="12">Belongs to the helicase family. PriA subfamily.</text>
</comment>
<evidence type="ECO:0000256" key="6">
    <source>
        <dbReference type="ARBA" id="ARBA00022806"/>
    </source>
</evidence>
<dbReference type="GO" id="GO:0006310">
    <property type="term" value="P:DNA recombination"/>
    <property type="evidence" value="ECO:0007669"/>
    <property type="project" value="InterPro"/>
</dbReference>
<accession>W2UZL7</accession>
<dbReference type="STRING" id="1401685.P857_775"/>
<keyword evidence="5 12" id="KW-0378">Hydrolase</keyword>
<comment type="catalytic activity">
    <reaction evidence="11 12">
        <text>ATP + H2O = ADP + phosphate + H(+)</text>
        <dbReference type="Rhea" id="RHEA:13065"/>
        <dbReference type="ChEBI" id="CHEBI:15377"/>
        <dbReference type="ChEBI" id="CHEBI:15378"/>
        <dbReference type="ChEBI" id="CHEBI:30616"/>
        <dbReference type="ChEBI" id="CHEBI:43474"/>
        <dbReference type="ChEBI" id="CHEBI:456216"/>
        <dbReference type="EC" id="5.6.2.4"/>
    </reaction>
</comment>
<evidence type="ECO:0000256" key="8">
    <source>
        <dbReference type="ARBA" id="ARBA00022840"/>
    </source>
</evidence>
<dbReference type="SMART" id="SM00490">
    <property type="entry name" value="HELICc"/>
    <property type="match status" value="1"/>
</dbReference>
<dbReference type="InterPro" id="IPR042115">
    <property type="entry name" value="PriA_3primeBD_sf"/>
</dbReference>
<evidence type="ECO:0000256" key="9">
    <source>
        <dbReference type="ARBA" id="ARBA00023125"/>
    </source>
</evidence>
<dbReference type="InterPro" id="IPR041236">
    <property type="entry name" value="PriA_C"/>
</dbReference>
<dbReference type="GO" id="GO:1990077">
    <property type="term" value="C:primosome complex"/>
    <property type="evidence" value="ECO:0007669"/>
    <property type="project" value="UniProtKB-UniRule"/>
</dbReference>
<dbReference type="Proteomes" id="UP000018951">
    <property type="component" value="Unassembled WGS sequence"/>
</dbReference>
<evidence type="ECO:0000313" key="15">
    <source>
        <dbReference type="EMBL" id="ETO91606.1"/>
    </source>
</evidence>
<dbReference type="Gene3D" id="3.40.1440.60">
    <property type="entry name" value="PriA, 3(prime) DNA-binding domain"/>
    <property type="match status" value="1"/>
</dbReference>
<dbReference type="PROSITE" id="PS51192">
    <property type="entry name" value="HELICASE_ATP_BIND_1"/>
    <property type="match status" value="1"/>
</dbReference>
<keyword evidence="1 12" id="KW-0639">Primosome</keyword>
<dbReference type="GO" id="GO:0008270">
    <property type="term" value="F:zinc ion binding"/>
    <property type="evidence" value="ECO:0007669"/>
    <property type="project" value="UniProtKB-UniRule"/>
</dbReference>
<organism evidence="15 16">
    <name type="scientific">Candidatus Xenolissoclinum pacificiensis L6</name>
    <dbReference type="NCBI Taxonomy" id="1401685"/>
    <lineage>
        <taxon>Bacteria</taxon>
        <taxon>Pseudomonadati</taxon>
        <taxon>Pseudomonadota</taxon>
        <taxon>Alphaproteobacteria</taxon>
        <taxon>Rickettsiales</taxon>
        <taxon>Anaplasmataceae</taxon>
        <taxon>Candidatus Xenolissoclinum</taxon>
    </lineage>
</organism>
<dbReference type="InterPro" id="IPR041222">
    <property type="entry name" value="PriA_3primeBD"/>
</dbReference>
<dbReference type="PATRIC" id="fig|1401685.3.peg.6"/>
<comment type="subunit">
    <text evidence="12">Component of the replication restart primosome.</text>
</comment>